<keyword evidence="12" id="KW-0285">Flavoprotein</keyword>
<keyword evidence="12" id="KW-0560">Oxidoreductase</keyword>
<evidence type="ECO:0000256" key="1">
    <source>
        <dbReference type="ARBA" id="ARBA00012376"/>
    </source>
</evidence>
<evidence type="ECO:0000256" key="8">
    <source>
        <dbReference type="ARBA" id="ARBA00048342"/>
    </source>
</evidence>
<evidence type="ECO:0000256" key="6">
    <source>
        <dbReference type="ARBA" id="ARBA00045934"/>
    </source>
</evidence>
<keyword evidence="12" id="KW-0288">FMN</keyword>
<dbReference type="InterPro" id="IPR013785">
    <property type="entry name" value="Aldolase_TIM"/>
</dbReference>
<sequence>METPVETPVETSVPDAKRKTSRVKGVASIKPEFRVFTSSEDSGPADPSIVDSGFEEEGRAEDSNGKKGGFKKKKGQNKNRDNSQKHETVRLCPNVINEVECSHGDGCKYEHDKEKYLAAKVADIDGDCPVYKAIGYCPSGIRCRWLGSHAALSKQNIEAPTAGSIEDPEELNRITHEDATSMSKRTIDMSEPEKAIKIMEELDKKRAAESKSDLSIEERLEYNATYFEGRLKPSEKKRLHLAGAKILSPLTTVGNLPYRRLMKQLGADVTYSEMALSMPLVQGARSEWALPRMHVSEKGGFGVQLAANKPWQATKAAMLLAKFAPDSSEFNLNCGCPIDLIFRQGAGSALMESPGKIMKIIKGMNAMSNDIPITIKMRTGVKDGKPTALQLINRLMEEDQVAAITLHGRSRAQRYSREADWDYIRDVADHIKAKREEHDLKPWIIGNGDVYSWEDWYTHLDEHHVDSCMVARGALVKPWIFEEIDAKQYLDKSATERLEYYKQYTKFGLEHWGSDDFGVQQTRRFLCEFLSFTRRYIPPAVLEYLPPKLNDRAELWKPRNELEGLLASDNYKDWIKITEMFLGPAPDSFQFEPKHKSNS</sequence>
<evidence type="ECO:0000259" key="14">
    <source>
        <dbReference type="PROSITE" id="PS50103"/>
    </source>
</evidence>
<dbReference type="SUPFAM" id="SSF51395">
    <property type="entry name" value="FMN-linked oxidoreductases"/>
    <property type="match status" value="1"/>
</dbReference>
<keyword evidence="12" id="KW-0521">NADP</keyword>
<comment type="cofactor">
    <cofactor evidence="12">
        <name>FMN</name>
        <dbReference type="ChEBI" id="CHEBI:58210"/>
    </cofactor>
</comment>
<comment type="catalytic activity">
    <reaction evidence="10">
        <text>5,6-dihydrouridine(47) in tRNA + NADP(+) = uridine(47) in tRNA + NADPH + H(+)</text>
        <dbReference type="Rhea" id="RHEA:53360"/>
        <dbReference type="Rhea" id="RHEA-COMP:13539"/>
        <dbReference type="Rhea" id="RHEA-COMP:13540"/>
        <dbReference type="ChEBI" id="CHEBI:15378"/>
        <dbReference type="ChEBI" id="CHEBI:57783"/>
        <dbReference type="ChEBI" id="CHEBI:58349"/>
        <dbReference type="ChEBI" id="CHEBI:65315"/>
        <dbReference type="ChEBI" id="CHEBI:74443"/>
        <dbReference type="EC" id="1.3.1.89"/>
    </reaction>
    <physiologicalReaction direction="right-to-left" evidence="10">
        <dbReference type="Rhea" id="RHEA:53362"/>
    </physiologicalReaction>
</comment>
<feature type="zinc finger region" description="C3H1-type" evidence="11">
    <location>
        <begin position="87"/>
        <end position="114"/>
    </location>
</feature>
<dbReference type="AlphaFoldDB" id="A0AAV5RI41"/>
<dbReference type="InterPro" id="IPR035587">
    <property type="entry name" value="DUS-like_FMN-bd"/>
</dbReference>
<comment type="catalytic activity">
    <reaction evidence="9">
        <text>a 5,6-dihydrouridine in mRNA + NADP(+) = a uridine in mRNA + NADPH + H(+)</text>
        <dbReference type="Rhea" id="RHEA:69855"/>
        <dbReference type="Rhea" id="RHEA-COMP:14658"/>
        <dbReference type="Rhea" id="RHEA-COMP:17789"/>
        <dbReference type="ChEBI" id="CHEBI:15378"/>
        <dbReference type="ChEBI" id="CHEBI:57783"/>
        <dbReference type="ChEBI" id="CHEBI:58349"/>
        <dbReference type="ChEBI" id="CHEBI:65315"/>
        <dbReference type="ChEBI" id="CHEBI:74443"/>
    </reaction>
    <physiologicalReaction direction="right-to-left" evidence="9">
        <dbReference type="Rhea" id="RHEA:69857"/>
    </physiologicalReaction>
</comment>
<feature type="region of interest" description="Disordered" evidence="13">
    <location>
        <begin position="1"/>
        <end position="86"/>
    </location>
</feature>
<dbReference type="EC" id="1.3.1.89" evidence="1 12"/>
<dbReference type="PROSITE" id="PS50103">
    <property type="entry name" value="ZF_C3H1"/>
    <property type="match status" value="1"/>
</dbReference>
<feature type="compositionally biased region" description="Basic and acidic residues" evidence="13">
    <location>
        <begin position="56"/>
        <end position="65"/>
    </location>
</feature>
<evidence type="ECO:0000256" key="3">
    <source>
        <dbReference type="ARBA" id="ARBA00022664"/>
    </source>
</evidence>
<dbReference type="GO" id="GO:0008270">
    <property type="term" value="F:zinc ion binding"/>
    <property type="evidence" value="ECO:0007669"/>
    <property type="project" value="UniProtKB-KW"/>
</dbReference>
<feature type="domain" description="C3H1-type" evidence="14">
    <location>
        <begin position="87"/>
        <end position="114"/>
    </location>
</feature>
<evidence type="ECO:0000256" key="5">
    <source>
        <dbReference type="ARBA" id="ARBA00023027"/>
    </source>
</evidence>
<keyword evidence="16" id="KW-1185">Reference proteome</keyword>
<evidence type="ECO:0000256" key="11">
    <source>
        <dbReference type="PROSITE-ProRule" id="PRU00723"/>
    </source>
</evidence>
<evidence type="ECO:0000256" key="4">
    <source>
        <dbReference type="ARBA" id="ARBA00022771"/>
    </source>
</evidence>
<dbReference type="Pfam" id="PF01207">
    <property type="entry name" value="Dus"/>
    <property type="match status" value="1"/>
</dbReference>
<accession>A0AAV5RI41</accession>
<dbReference type="PANTHER" id="PTHR45846">
    <property type="entry name" value="TRNA-DIHYDROURIDINE(47) SYNTHASE [NAD(P)(+)]-LIKE"/>
    <property type="match status" value="1"/>
</dbReference>
<dbReference type="InterPro" id="IPR000571">
    <property type="entry name" value="Znf_CCCH"/>
</dbReference>
<comment type="similarity">
    <text evidence="12">Belongs to the dus family. Dus3 subfamily.</text>
</comment>
<dbReference type="EMBL" id="BTGC01000003">
    <property type="protein sequence ID" value="GMM50261.1"/>
    <property type="molecule type" value="Genomic_DNA"/>
</dbReference>
<proteinExistence type="inferred from homology"/>
<dbReference type="Proteomes" id="UP001362899">
    <property type="component" value="Unassembled WGS sequence"/>
</dbReference>
<dbReference type="GO" id="GO:0003723">
    <property type="term" value="F:RNA binding"/>
    <property type="evidence" value="ECO:0007669"/>
    <property type="project" value="TreeGrafter"/>
</dbReference>
<evidence type="ECO:0000256" key="13">
    <source>
        <dbReference type="SAM" id="MobiDB-lite"/>
    </source>
</evidence>
<dbReference type="CDD" id="cd02801">
    <property type="entry name" value="DUS_like_FMN"/>
    <property type="match status" value="1"/>
</dbReference>
<keyword evidence="11 12" id="KW-0862">Zinc</keyword>
<evidence type="ECO:0000256" key="7">
    <source>
        <dbReference type="ARBA" id="ARBA00048266"/>
    </source>
</evidence>
<dbReference type="GO" id="GO:0102265">
    <property type="term" value="F:tRNA-dihydrouridine47 synthase activity"/>
    <property type="evidence" value="ECO:0007669"/>
    <property type="project" value="UniProtKB-EC"/>
</dbReference>
<gene>
    <name evidence="15" type="ORF">DASB73_012190</name>
</gene>
<comment type="function">
    <text evidence="6">Catalyzes the synthesis of dihydrouridine, a modified base found in the D-loop of most tRNAs. Specifically modifies U47 in cytoplasmic tRNAs. Catalyzes the synthesis of dihydrouridine in some mRNAs, thereby affecting their translation.</text>
</comment>
<evidence type="ECO:0000313" key="16">
    <source>
        <dbReference type="Proteomes" id="UP001362899"/>
    </source>
</evidence>
<comment type="catalytic activity">
    <reaction evidence="8">
        <text>a 5,6-dihydrouridine in mRNA + NAD(+) = a uridine in mRNA + NADH + H(+)</text>
        <dbReference type="Rhea" id="RHEA:69851"/>
        <dbReference type="Rhea" id="RHEA-COMP:14658"/>
        <dbReference type="Rhea" id="RHEA-COMP:17789"/>
        <dbReference type="ChEBI" id="CHEBI:15378"/>
        <dbReference type="ChEBI" id="CHEBI:57540"/>
        <dbReference type="ChEBI" id="CHEBI:57945"/>
        <dbReference type="ChEBI" id="CHEBI:65315"/>
        <dbReference type="ChEBI" id="CHEBI:74443"/>
    </reaction>
    <physiologicalReaction direction="right-to-left" evidence="8">
        <dbReference type="Rhea" id="RHEA:69853"/>
    </physiologicalReaction>
</comment>
<evidence type="ECO:0000256" key="10">
    <source>
        <dbReference type="ARBA" id="ARBA00049513"/>
    </source>
</evidence>
<keyword evidence="5 12" id="KW-0520">NAD</keyword>
<protein>
    <recommendedName>
        <fullName evidence="2 12">tRNA-dihydrouridine(47) synthase [NAD(P)(+)]</fullName>
        <ecNumber evidence="1 12">1.3.1.89</ecNumber>
    </recommendedName>
    <alternativeName>
        <fullName evidence="12">tRNA-dihydrouridine synthase 3</fullName>
    </alternativeName>
</protein>
<reference evidence="15 16" key="1">
    <citation type="journal article" date="2023" name="Elife">
        <title>Identification of key yeast species and microbe-microbe interactions impacting larval growth of Drosophila in the wild.</title>
        <authorList>
            <person name="Mure A."/>
            <person name="Sugiura Y."/>
            <person name="Maeda R."/>
            <person name="Honda K."/>
            <person name="Sakurai N."/>
            <person name="Takahashi Y."/>
            <person name="Watada M."/>
            <person name="Katoh T."/>
            <person name="Gotoh A."/>
            <person name="Gotoh Y."/>
            <person name="Taniguchi I."/>
            <person name="Nakamura K."/>
            <person name="Hayashi T."/>
            <person name="Katayama T."/>
            <person name="Uemura T."/>
            <person name="Hattori Y."/>
        </authorList>
    </citation>
    <scope>NUCLEOTIDE SEQUENCE [LARGE SCALE GENOMIC DNA]</scope>
    <source>
        <strain evidence="15 16">SB-73</strain>
    </source>
</reference>
<dbReference type="Gene3D" id="3.20.20.70">
    <property type="entry name" value="Aldolase class I"/>
    <property type="match status" value="1"/>
</dbReference>
<organism evidence="15 16">
    <name type="scientific">Starmerella bacillaris</name>
    <name type="common">Yeast</name>
    <name type="synonym">Candida zemplinina</name>
    <dbReference type="NCBI Taxonomy" id="1247836"/>
    <lineage>
        <taxon>Eukaryota</taxon>
        <taxon>Fungi</taxon>
        <taxon>Dikarya</taxon>
        <taxon>Ascomycota</taxon>
        <taxon>Saccharomycotina</taxon>
        <taxon>Dipodascomycetes</taxon>
        <taxon>Dipodascales</taxon>
        <taxon>Trichomonascaceae</taxon>
        <taxon>Starmerella</taxon>
    </lineage>
</organism>
<dbReference type="Pfam" id="PF25585">
    <property type="entry name" value="zf-CCCH_DUS3L"/>
    <property type="match status" value="1"/>
</dbReference>
<dbReference type="GO" id="GO:0006397">
    <property type="term" value="P:mRNA processing"/>
    <property type="evidence" value="ECO:0007669"/>
    <property type="project" value="UniProtKB-KW"/>
</dbReference>
<dbReference type="Gene3D" id="4.10.1000.10">
    <property type="entry name" value="Zinc finger, CCCH-type"/>
    <property type="match status" value="1"/>
</dbReference>
<feature type="compositionally biased region" description="Basic residues" evidence="13">
    <location>
        <begin position="68"/>
        <end position="77"/>
    </location>
</feature>
<evidence type="ECO:0000256" key="12">
    <source>
        <dbReference type="RuleBase" id="RU291113"/>
    </source>
</evidence>
<keyword evidence="12" id="KW-0819">tRNA processing</keyword>
<comment type="catalytic activity">
    <reaction evidence="7">
        <text>5,6-dihydrouridine(47) in tRNA + NAD(+) = uridine(47) in tRNA + NADH + H(+)</text>
        <dbReference type="Rhea" id="RHEA:53364"/>
        <dbReference type="Rhea" id="RHEA-COMP:13539"/>
        <dbReference type="Rhea" id="RHEA-COMP:13540"/>
        <dbReference type="ChEBI" id="CHEBI:15378"/>
        <dbReference type="ChEBI" id="CHEBI:57540"/>
        <dbReference type="ChEBI" id="CHEBI:57945"/>
        <dbReference type="ChEBI" id="CHEBI:65315"/>
        <dbReference type="ChEBI" id="CHEBI:74443"/>
        <dbReference type="EC" id="1.3.1.89"/>
    </reaction>
    <physiologicalReaction direction="right-to-left" evidence="7">
        <dbReference type="Rhea" id="RHEA:53366"/>
    </physiologicalReaction>
</comment>
<evidence type="ECO:0000256" key="9">
    <source>
        <dbReference type="ARBA" id="ARBA00049447"/>
    </source>
</evidence>
<comment type="caution">
    <text evidence="15">The sequence shown here is derived from an EMBL/GenBank/DDBJ whole genome shotgun (WGS) entry which is preliminary data.</text>
</comment>
<keyword evidence="11 12" id="KW-0479">Metal-binding</keyword>
<keyword evidence="3" id="KW-0507">mRNA processing</keyword>
<dbReference type="PANTHER" id="PTHR45846:SF1">
    <property type="entry name" value="TRNA-DIHYDROURIDINE(47) SYNTHASE [NAD(P)(+)]-LIKE"/>
    <property type="match status" value="1"/>
</dbReference>
<evidence type="ECO:0000313" key="15">
    <source>
        <dbReference type="EMBL" id="GMM50261.1"/>
    </source>
</evidence>
<name>A0AAV5RI41_STABA</name>
<keyword evidence="4 11" id="KW-0863">Zinc-finger</keyword>
<dbReference type="GO" id="GO:0050660">
    <property type="term" value="F:flavin adenine dinucleotide binding"/>
    <property type="evidence" value="ECO:0007669"/>
    <property type="project" value="UniProtKB-UniRule"/>
</dbReference>
<evidence type="ECO:0000256" key="2">
    <source>
        <dbReference type="ARBA" id="ARBA00022143"/>
    </source>
</evidence>